<dbReference type="GeneID" id="14013041"/>
<dbReference type="Proteomes" id="UP000007524">
    <property type="component" value="Segment"/>
</dbReference>
<evidence type="ECO:0000313" key="2">
    <source>
        <dbReference type="Proteomes" id="UP000007524"/>
    </source>
</evidence>
<organism evidence="1 2">
    <name type="scientific">Klebsiella phage vB_KleM_RaK2</name>
    <dbReference type="NCBI Taxonomy" id="1147094"/>
    <lineage>
        <taxon>Viruses</taxon>
        <taxon>Duplodnaviria</taxon>
        <taxon>Heunggongvirae</taxon>
        <taxon>Uroviricota</taxon>
        <taxon>Caudoviricetes</taxon>
        <taxon>Alcyoneusvirus</taxon>
        <taxon>Alcyoneusvirus RaK2</taxon>
    </lineage>
</organism>
<reference evidence="1 2" key="1">
    <citation type="journal article" date="2012" name="J. Virol.">
        <title>Genome of Klebsiella sp.-Infecting Bacteriophage vB_KleM_RaK2.</title>
        <authorList>
            <person name="Simoliunas E."/>
            <person name="Kaliniene L."/>
            <person name="Truncaite L."/>
            <person name="Klausa V."/>
            <person name="Zajanckauskaite A."/>
            <person name="Meskys R."/>
        </authorList>
    </citation>
    <scope>NUCLEOTIDE SEQUENCE [LARGE SCALE GENOMIC DNA]</scope>
</reference>
<gene>
    <name evidence="1" type="ORF">RaK2_00453</name>
</gene>
<dbReference type="EMBL" id="JQ513383">
    <property type="protein sequence ID" value="AFA44726.1"/>
    <property type="molecule type" value="Genomic_DNA"/>
</dbReference>
<protein>
    <submittedName>
        <fullName evidence="1">Uncharacterized protein</fullName>
    </submittedName>
</protein>
<dbReference type="RefSeq" id="YP_007007608.1">
    <property type="nucleotide sequence ID" value="NC_019526.1"/>
</dbReference>
<name>H6X4R0_9CAUD</name>
<proteinExistence type="predicted"/>
<evidence type="ECO:0000313" key="1">
    <source>
        <dbReference type="EMBL" id="AFA44726.1"/>
    </source>
</evidence>
<accession>H6X4R0</accession>
<keyword evidence="2" id="KW-1185">Reference proteome</keyword>
<dbReference type="KEGG" id="vg:14013041"/>
<sequence length="110" mass="12900">MRFLGMNGNECVKKKIEFIQMTCKVIFDLAHNTNMPTLFKEELLLSTEVIFEEYFSTKLYLKYGNFYKIHGFTICSSNGSVHITTSYGYFELTESTVKNLYEYPSKMRVN</sequence>